<organism evidence="1 2">
    <name type="scientific">Holdemanella biformis</name>
    <dbReference type="NCBI Taxonomy" id="1735"/>
    <lineage>
        <taxon>Bacteria</taxon>
        <taxon>Bacillati</taxon>
        <taxon>Bacillota</taxon>
        <taxon>Erysipelotrichia</taxon>
        <taxon>Erysipelotrichales</taxon>
        <taxon>Erysipelotrichaceae</taxon>
        <taxon>Holdemanella</taxon>
    </lineage>
</organism>
<evidence type="ECO:0000313" key="1">
    <source>
        <dbReference type="EMBL" id="RGS41439.1"/>
    </source>
</evidence>
<dbReference type="Proteomes" id="UP000285274">
    <property type="component" value="Unassembled WGS sequence"/>
</dbReference>
<protein>
    <recommendedName>
        <fullName evidence="3">Core-binding (CB) domain-containing protein</fullName>
    </recommendedName>
</protein>
<dbReference type="AlphaFoldDB" id="A0A412IR79"/>
<dbReference type="RefSeq" id="WP_118320915.1">
    <property type="nucleotide sequence ID" value="NZ_QRVM01000151.1"/>
</dbReference>
<accession>A0A412IR79</accession>
<reference evidence="1 2" key="1">
    <citation type="submission" date="2018-08" db="EMBL/GenBank/DDBJ databases">
        <title>A genome reference for cultivated species of the human gut microbiota.</title>
        <authorList>
            <person name="Zou Y."/>
            <person name="Xue W."/>
            <person name="Luo G."/>
        </authorList>
    </citation>
    <scope>NUCLEOTIDE SEQUENCE [LARGE SCALE GENOMIC DNA]</scope>
    <source>
        <strain evidence="1 2">AF22-10AC</strain>
    </source>
</reference>
<evidence type="ECO:0008006" key="3">
    <source>
        <dbReference type="Google" id="ProtNLM"/>
    </source>
</evidence>
<dbReference type="EMBL" id="QRVM01000151">
    <property type="protein sequence ID" value="RGS41439.1"/>
    <property type="molecule type" value="Genomic_DNA"/>
</dbReference>
<proteinExistence type="predicted"/>
<evidence type="ECO:0000313" key="2">
    <source>
        <dbReference type="Proteomes" id="UP000285274"/>
    </source>
</evidence>
<sequence length="158" mass="18218">MEKKGKKIKLKKQFNDILFNLYKQGHGLPKHKNEHNSTPLIHSDKTHETYQANCRRFAKFCYEQGVKYDMNEAFKLIPAYGRKLESEGKSAWTVYTAICAIAKAYGVSTESLGYKPPKRERASIKRSRYATEMDKHFSVENNKNLITFCNALDFAGVK</sequence>
<name>A0A412IR79_9FIRM</name>
<gene>
    <name evidence="1" type="ORF">DWX92_12685</name>
</gene>
<comment type="caution">
    <text evidence="1">The sequence shown here is derived from an EMBL/GenBank/DDBJ whole genome shotgun (WGS) entry which is preliminary data.</text>
</comment>